<name>A0A8J7YSL5_9ARCH</name>
<dbReference type="InterPro" id="IPR020084">
    <property type="entry name" value="NUDIX_hydrolase_CS"/>
</dbReference>
<keyword evidence="1" id="KW-0378">Hydrolase</keyword>
<dbReference type="PANTHER" id="PTHR21340">
    <property type="entry name" value="DIADENOSINE 5,5-P1,P4-TETRAPHOSPHATE PYROPHOSPHOHYDROLASE MUTT"/>
    <property type="match status" value="1"/>
</dbReference>
<evidence type="ECO:0000313" key="4">
    <source>
        <dbReference type="EMBL" id="MBX8644506.1"/>
    </source>
</evidence>
<dbReference type="Gene3D" id="3.90.79.10">
    <property type="entry name" value="Nucleoside Triphosphate Pyrophosphohydrolase"/>
    <property type="match status" value="1"/>
</dbReference>
<protein>
    <submittedName>
        <fullName evidence="4">NUDIX pyrophosphatase</fullName>
    </submittedName>
</protein>
<dbReference type="EMBL" id="JAGVSJ010000005">
    <property type="protein sequence ID" value="MBX8631506.1"/>
    <property type="molecule type" value="Genomic_DNA"/>
</dbReference>
<dbReference type="SUPFAM" id="SSF55811">
    <property type="entry name" value="Nudix"/>
    <property type="match status" value="1"/>
</dbReference>
<dbReference type="Proteomes" id="UP000750197">
    <property type="component" value="Unassembled WGS sequence"/>
</dbReference>
<dbReference type="EMBL" id="JAHEAC010000069">
    <property type="protein sequence ID" value="MBX8644506.1"/>
    <property type="molecule type" value="Genomic_DNA"/>
</dbReference>
<dbReference type="InterPro" id="IPR051325">
    <property type="entry name" value="Nudix_hydrolase_domain"/>
</dbReference>
<dbReference type="GO" id="GO:0006167">
    <property type="term" value="P:AMP biosynthetic process"/>
    <property type="evidence" value="ECO:0007669"/>
    <property type="project" value="TreeGrafter"/>
</dbReference>
<proteinExistence type="predicted"/>
<evidence type="ECO:0000259" key="2">
    <source>
        <dbReference type="PROSITE" id="PS51462"/>
    </source>
</evidence>
<dbReference type="AlphaFoldDB" id="A0A8J7YSL5"/>
<evidence type="ECO:0000313" key="5">
    <source>
        <dbReference type="Proteomes" id="UP000750197"/>
    </source>
</evidence>
<comment type="caution">
    <text evidence="4">The sequence shown here is derived from an EMBL/GenBank/DDBJ whole genome shotgun (WGS) entry which is preliminary data.</text>
</comment>
<dbReference type="InterPro" id="IPR015797">
    <property type="entry name" value="NUDIX_hydrolase-like_dom_sf"/>
</dbReference>
<dbReference type="Proteomes" id="UP000716004">
    <property type="component" value="Unassembled WGS sequence"/>
</dbReference>
<dbReference type="InterPro" id="IPR000086">
    <property type="entry name" value="NUDIX_hydrolase_dom"/>
</dbReference>
<dbReference type="GO" id="GO:0004081">
    <property type="term" value="F:bis(5'-nucleosyl)-tetraphosphatase (asymmetrical) activity"/>
    <property type="evidence" value="ECO:0007669"/>
    <property type="project" value="TreeGrafter"/>
</dbReference>
<sequence>MEEVMKIQGILYSPGGRIEYLLLRRPDSRGGVWGPVTGHVEKGERLLDALQREIEEETGISELTYIIDLRVPFRYSKGEQNVEEHSFGVQVNTKDVRLSNEHSAYSWLPYEEAMARLTWPNQKTSLQVLNDMINL</sequence>
<organism evidence="4 5">
    <name type="scientific">Candidatus Sysuiplasma superficiale</name>
    <dbReference type="NCBI Taxonomy" id="2823368"/>
    <lineage>
        <taxon>Archaea</taxon>
        <taxon>Methanobacteriati</taxon>
        <taxon>Thermoplasmatota</taxon>
        <taxon>Thermoplasmata</taxon>
        <taxon>Candidatus Sysuiplasmatales</taxon>
        <taxon>Candidatus Sysuiplasmataceae</taxon>
        <taxon>Candidatus Sysuiplasma</taxon>
    </lineage>
</organism>
<accession>A0A8J7YSL5</accession>
<dbReference type="Pfam" id="PF00293">
    <property type="entry name" value="NUDIX"/>
    <property type="match status" value="1"/>
</dbReference>
<dbReference type="PROSITE" id="PS00893">
    <property type="entry name" value="NUDIX_BOX"/>
    <property type="match status" value="1"/>
</dbReference>
<dbReference type="PANTHER" id="PTHR21340:SF0">
    <property type="entry name" value="BIS(5'-NUCLEOSYL)-TETRAPHOSPHATASE [ASYMMETRICAL]"/>
    <property type="match status" value="1"/>
</dbReference>
<reference evidence="4" key="1">
    <citation type="submission" date="2021-05" db="EMBL/GenBank/DDBJ databases">
        <title>Genomic insights into ecological role and evolution of a novel Thermoplasmata order Candidatus Sysuiplasmatales.</title>
        <authorList>
            <person name="Yuan Y."/>
        </authorList>
    </citation>
    <scope>NUCLEOTIDE SEQUENCE</scope>
    <source>
        <strain evidence="4">TUT19-bin139</strain>
        <strain evidence="3">YP2-bin.285</strain>
    </source>
</reference>
<evidence type="ECO:0000256" key="1">
    <source>
        <dbReference type="ARBA" id="ARBA00022801"/>
    </source>
</evidence>
<dbReference type="CDD" id="cd04664">
    <property type="entry name" value="NUDIX_DHNTPase_like"/>
    <property type="match status" value="1"/>
</dbReference>
<dbReference type="GO" id="GO:0006754">
    <property type="term" value="P:ATP biosynthetic process"/>
    <property type="evidence" value="ECO:0007669"/>
    <property type="project" value="TreeGrafter"/>
</dbReference>
<gene>
    <name evidence="3" type="ORF">J9259_03160</name>
    <name evidence="4" type="ORF">KIY12_07285</name>
</gene>
<dbReference type="PROSITE" id="PS51462">
    <property type="entry name" value="NUDIX"/>
    <property type="match status" value="1"/>
</dbReference>
<feature type="domain" description="Nudix hydrolase" evidence="2">
    <location>
        <begin position="2"/>
        <end position="130"/>
    </location>
</feature>
<evidence type="ECO:0000313" key="3">
    <source>
        <dbReference type="EMBL" id="MBX8631506.1"/>
    </source>
</evidence>